<name>A0A5B7K1A2_PORTR</name>
<comment type="caution">
    <text evidence="1">The sequence shown here is derived from an EMBL/GenBank/DDBJ whole genome shotgun (WGS) entry which is preliminary data.</text>
</comment>
<dbReference type="Proteomes" id="UP000324222">
    <property type="component" value="Unassembled WGS sequence"/>
</dbReference>
<evidence type="ECO:0000313" key="1">
    <source>
        <dbReference type="EMBL" id="MPC99207.1"/>
    </source>
</evidence>
<organism evidence="1 2">
    <name type="scientific">Portunus trituberculatus</name>
    <name type="common">Swimming crab</name>
    <name type="synonym">Neptunus trituberculatus</name>
    <dbReference type="NCBI Taxonomy" id="210409"/>
    <lineage>
        <taxon>Eukaryota</taxon>
        <taxon>Metazoa</taxon>
        <taxon>Ecdysozoa</taxon>
        <taxon>Arthropoda</taxon>
        <taxon>Crustacea</taxon>
        <taxon>Multicrustacea</taxon>
        <taxon>Malacostraca</taxon>
        <taxon>Eumalacostraca</taxon>
        <taxon>Eucarida</taxon>
        <taxon>Decapoda</taxon>
        <taxon>Pleocyemata</taxon>
        <taxon>Brachyura</taxon>
        <taxon>Eubrachyura</taxon>
        <taxon>Portunoidea</taxon>
        <taxon>Portunidae</taxon>
        <taxon>Portuninae</taxon>
        <taxon>Portunus</taxon>
    </lineage>
</organism>
<protein>
    <submittedName>
        <fullName evidence="1">Uncharacterized protein</fullName>
    </submittedName>
</protein>
<accession>A0A5B7K1A2</accession>
<keyword evidence="2" id="KW-1185">Reference proteome</keyword>
<dbReference type="AlphaFoldDB" id="A0A5B7K1A2"/>
<gene>
    <name evidence="1" type="ORF">E2C01_094607</name>
</gene>
<sequence length="44" mass="4659">MSLLPPPASTSRLPRSALVRIFGVKLARYLPLISCCSDAALVSS</sequence>
<dbReference type="EMBL" id="VSRR010117396">
    <property type="protein sequence ID" value="MPC99207.1"/>
    <property type="molecule type" value="Genomic_DNA"/>
</dbReference>
<reference evidence="1 2" key="1">
    <citation type="submission" date="2019-05" db="EMBL/GenBank/DDBJ databases">
        <title>Another draft genome of Portunus trituberculatus and its Hox gene families provides insights of decapod evolution.</title>
        <authorList>
            <person name="Jeong J.-H."/>
            <person name="Song I."/>
            <person name="Kim S."/>
            <person name="Choi T."/>
            <person name="Kim D."/>
            <person name="Ryu S."/>
            <person name="Kim W."/>
        </authorList>
    </citation>
    <scope>NUCLEOTIDE SEQUENCE [LARGE SCALE GENOMIC DNA]</scope>
    <source>
        <tissue evidence="1">Muscle</tissue>
    </source>
</reference>
<evidence type="ECO:0000313" key="2">
    <source>
        <dbReference type="Proteomes" id="UP000324222"/>
    </source>
</evidence>
<proteinExistence type="predicted"/>